<dbReference type="InParanoid" id="A0A7R8UTS7"/>
<evidence type="ECO:0000313" key="3">
    <source>
        <dbReference type="EMBL" id="CAD7086876.1"/>
    </source>
</evidence>
<evidence type="ECO:0000256" key="1">
    <source>
        <dbReference type="SAM" id="MobiDB-lite"/>
    </source>
</evidence>
<feature type="compositionally biased region" description="Polar residues" evidence="1">
    <location>
        <begin position="432"/>
        <end position="448"/>
    </location>
</feature>
<feature type="region of interest" description="Disordered" evidence="1">
    <location>
        <begin position="364"/>
        <end position="479"/>
    </location>
</feature>
<dbReference type="OrthoDB" id="7764420at2759"/>
<reference evidence="3 4" key="1">
    <citation type="submission" date="2020-11" db="EMBL/GenBank/DDBJ databases">
        <authorList>
            <person name="Wallbank WR R."/>
            <person name="Pardo Diaz C."/>
            <person name="Kozak K."/>
            <person name="Martin S."/>
            <person name="Jiggins C."/>
            <person name="Moest M."/>
            <person name="Warren A I."/>
            <person name="Generalovic N T."/>
            <person name="Byers J.R.P. K."/>
            <person name="Montejo-Kovacevich G."/>
            <person name="Yen C E."/>
        </authorList>
    </citation>
    <scope>NUCLEOTIDE SEQUENCE [LARGE SCALE GENOMIC DNA]</scope>
</reference>
<dbReference type="InterPro" id="IPR018586">
    <property type="entry name" value="Brinker_DNA-bd"/>
</dbReference>
<keyword evidence="4" id="KW-1185">Reference proteome</keyword>
<organism evidence="3 4">
    <name type="scientific">Hermetia illucens</name>
    <name type="common">Black soldier fly</name>
    <dbReference type="NCBI Taxonomy" id="343691"/>
    <lineage>
        <taxon>Eukaryota</taxon>
        <taxon>Metazoa</taxon>
        <taxon>Ecdysozoa</taxon>
        <taxon>Arthropoda</taxon>
        <taxon>Hexapoda</taxon>
        <taxon>Insecta</taxon>
        <taxon>Pterygota</taxon>
        <taxon>Neoptera</taxon>
        <taxon>Endopterygota</taxon>
        <taxon>Diptera</taxon>
        <taxon>Brachycera</taxon>
        <taxon>Stratiomyomorpha</taxon>
        <taxon>Stratiomyidae</taxon>
        <taxon>Hermetiinae</taxon>
        <taxon>Hermetia</taxon>
    </lineage>
</organism>
<dbReference type="Proteomes" id="UP000594454">
    <property type="component" value="Chromosome 4"/>
</dbReference>
<evidence type="ECO:0000259" key="2">
    <source>
        <dbReference type="Pfam" id="PF09607"/>
    </source>
</evidence>
<feature type="compositionally biased region" description="Basic and acidic residues" evidence="1">
    <location>
        <begin position="379"/>
        <end position="389"/>
    </location>
</feature>
<dbReference type="FunCoup" id="A0A7R8UTS7">
    <property type="interactions" value="171"/>
</dbReference>
<accession>A0A7R8UTS7</accession>
<feature type="domain" description="Brinker DNA-binding" evidence="2">
    <location>
        <begin position="2"/>
        <end position="59"/>
    </location>
</feature>
<feature type="compositionally biased region" description="Basic and acidic residues" evidence="1">
    <location>
        <begin position="408"/>
        <end position="419"/>
    </location>
</feature>
<dbReference type="Pfam" id="PF09607">
    <property type="entry name" value="BrkDBD"/>
    <property type="match status" value="1"/>
</dbReference>
<evidence type="ECO:0000313" key="4">
    <source>
        <dbReference type="Proteomes" id="UP000594454"/>
    </source>
</evidence>
<feature type="compositionally biased region" description="Polar residues" evidence="1">
    <location>
        <begin position="524"/>
        <end position="541"/>
    </location>
</feature>
<feature type="region of interest" description="Disordered" evidence="1">
    <location>
        <begin position="508"/>
        <end position="541"/>
    </location>
</feature>
<proteinExistence type="predicted"/>
<name>A0A7R8UTS7_HERIL</name>
<sequence>MGSRRIFTPQFKLQVLDSFRNDSECKGNQRATARKYGIHRRQIQKWLQCEENLRASVANYNQNNVKHHQFHNITHHPMTVSPPSVATAIGAASTAAATTPAPAIAQAVGTHTASGAYVHNNNNNNNLHHHRHNQPHQPHKTALDAARHSVALASSPPTAAPATIRLSAAAAVAPTKCMNGSALIQPTGPTNTMALHPAYSQAPAIKPVPLIQPHHQHQSPLHQHHQLHHPQRQHESILMPSACLPELPIAPASGTHELVEYPPMNRYENLHRPQAQHAYEYIRLFPVAPIDLSSGPRRLLQPAEQKEVAYFHPPGVGAEAKWYEPPETNNNEQGLQVKAESYPVADLPAPSPSQAVDLTCRKRLREAPHPNSPPKKIKKVEGEDGEKVAAKPVKLFKPYLPDNEDPVEVEREQPNEQKDAIIWSNHPAASLASPSHDTQSTRSSNFQSPPIDPAYPFPLGSPSSTTEAKFQSSPASSLYDRITPPAITAATPPSTLMWCSKGSPVSGYDTASTYSDSSEPHQPGGQQLSPAYNHSPPTTSYSLDVKVEPLDGGYYHDLTRCQDERQQATPAKYPEQHHHEVRRWLLDQHTTSTRPGIAVYV</sequence>
<protein>
    <recommendedName>
        <fullName evidence="2">Brinker DNA-binding domain-containing protein</fullName>
    </recommendedName>
</protein>
<dbReference type="AlphaFoldDB" id="A0A7R8UTS7"/>
<gene>
    <name evidence="3" type="ORF">HERILL_LOCUS9616</name>
</gene>
<dbReference type="Gene3D" id="1.10.10.60">
    <property type="entry name" value="Homeodomain-like"/>
    <property type="match status" value="1"/>
</dbReference>
<dbReference type="EMBL" id="LR899012">
    <property type="protein sequence ID" value="CAD7086876.1"/>
    <property type="molecule type" value="Genomic_DNA"/>
</dbReference>
<feature type="compositionally biased region" description="Polar residues" evidence="1">
    <location>
        <begin position="461"/>
        <end position="476"/>
    </location>
</feature>